<proteinExistence type="predicted"/>
<name>A0A1S2M1Y2_9BACI</name>
<protein>
    <submittedName>
        <fullName evidence="1">Uncharacterized protein</fullName>
    </submittedName>
</protein>
<dbReference type="STRING" id="472963.BKP45_15810"/>
<comment type="caution">
    <text evidence="1">The sequence shown here is derived from an EMBL/GenBank/DDBJ whole genome shotgun (WGS) entry which is preliminary data.</text>
</comment>
<keyword evidence="2" id="KW-1185">Reference proteome</keyword>
<dbReference type="RefSeq" id="WP_071390664.1">
    <property type="nucleotide sequence ID" value="NZ_MLQS01000027.1"/>
</dbReference>
<dbReference type="EMBL" id="MLQS01000027">
    <property type="protein sequence ID" value="OIJ18749.1"/>
    <property type="molecule type" value="Genomic_DNA"/>
</dbReference>
<evidence type="ECO:0000313" key="2">
    <source>
        <dbReference type="Proteomes" id="UP000180057"/>
    </source>
</evidence>
<organism evidence="1 2">
    <name type="scientific">Anaerobacillus alkalidiazotrophicus</name>
    <dbReference type="NCBI Taxonomy" id="472963"/>
    <lineage>
        <taxon>Bacteria</taxon>
        <taxon>Bacillati</taxon>
        <taxon>Bacillota</taxon>
        <taxon>Bacilli</taxon>
        <taxon>Bacillales</taxon>
        <taxon>Bacillaceae</taxon>
        <taxon>Anaerobacillus</taxon>
    </lineage>
</organism>
<accession>A0A1S2M1Y2</accession>
<gene>
    <name evidence="1" type="ORF">BKP45_15810</name>
</gene>
<reference evidence="1 2" key="1">
    <citation type="submission" date="2016-10" db="EMBL/GenBank/DDBJ databases">
        <title>Draft genome sequences of four alkaliphilic bacteria belonging to the Anaerobacillus genus.</title>
        <authorList>
            <person name="Bassil N.M."/>
            <person name="Lloyd J.R."/>
        </authorList>
    </citation>
    <scope>NUCLEOTIDE SEQUENCE [LARGE SCALE GENOMIC DNA]</scope>
    <source>
        <strain evidence="1 2">DSM 22531</strain>
    </source>
</reference>
<sequence>MGEISHVEKRGKESFRLVVPLGYDAEGKRIRKTKTIKCKNKTEAQQELAKFVVEVETGKNITPSKMTFAQFVKEWKEKYAKKHLGATPMRCT</sequence>
<dbReference type="Proteomes" id="UP000180057">
    <property type="component" value="Unassembled WGS sequence"/>
</dbReference>
<evidence type="ECO:0000313" key="1">
    <source>
        <dbReference type="EMBL" id="OIJ18749.1"/>
    </source>
</evidence>
<dbReference type="AlphaFoldDB" id="A0A1S2M1Y2"/>